<dbReference type="Pfam" id="PF24817">
    <property type="entry name" value="WD40_WDHD1_1st"/>
    <property type="match status" value="1"/>
</dbReference>
<protein>
    <recommendedName>
        <fullName evidence="1">WDHD1 first WD40 domain-containing protein</fullName>
    </recommendedName>
</protein>
<dbReference type="InterPro" id="IPR001680">
    <property type="entry name" value="WD40_rpt"/>
</dbReference>
<dbReference type="GO" id="GO:0006261">
    <property type="term" value="P:DNA-templated DNA replication"/>
    <property type="evidence" value="ECO:0007669"/>
    <property type="project" value="TreeGrafter"/>
</dbReference>
<dbReference type="InterPro" id="IPR015943">
    <property type="entry name" value="WD40/YVTN_repeat-like_dom_sf"/>
</dbReference>
<dbReference type="Gene3D" id="2.130.10.10">
    <property type="entry name" value="YVTN repeat-like/Quinoprotein amine dehydrogenase"/>
    <property type="match status" value="1"/>
</dbReference>
<organism evidence="2 3">
    <name type="scientific">Prototheca wickerhamii</name>
    <dbReference type="NCBI Taxonomy" id="3111"/>
    <lineage>
        <taxon>Eukaryota</taxon>
        <taxon>Viridiplantae</taxon>
        <taxon>Chlorophyta</taxon>
        <taxon>core chlorophytes</taxon>
        <taxon>Trebouxiophyceae</taxon>
        <taxon>Chlorellales</taxon>
        <taxon>Chlorellaceae</taxon>
        <taxon>Prototheca</taxon>
    </lineage>
</organism>
<name>A0AAD9MMA9_PROWI</name>
<dbReference type="PANTHER" id="PTHR19932">
    <property type="entry name" value="WD REPEAT AND HMG-BOX DNA BINDING PROTEIN"/>
    <property type="match status" value="1"/>
</dbReference>
<dbReference type="GO" id="GO:0043596">
    <property type="term" value="C:nuclear replication fork"/>
    <property type="evidence" value="ECO:0007669"/>
    <property type="project" value="TreeGrafter"/>
</dbReference>
<sequence>MGRAYSLPKLAPSRVITKSTLPVRCLAISPCGAKLAVGGDDAGVKLIELESATALRSLGSQPYTRGLAFDPEGRYLASLAADGSLSVHDLHTGKPVLQRRGTGPKLDVLGAALATPAWHPDGGSLLAVPGRDGEVSLFERLSWRLVEALPTGLGADLRALAYSPNGVYLAASDADGGVAVCQGAEVLARRVVPDAIQSLSWAPQADRLAVCAASEGVALWTAVIGPELLPPYADPDTAPVAPGTIGLLWFELLSRG</sequence>
<dbReference type="SMART" id="SM00320">
    <property type="entry name" value="WD40"/>
    <property type="match status" value="5"/>
</dbReference>
<feature type="domain" description="WDHD1 first WD40" evidence="1">
    <location>
        <begin position="4"/>
        <end position="214"/>
    </location>
</feature>
<proteinExistence type="predicted"/>
<dbReference type="InterPro" id="IPR036322">
    <property type="entry name" value="WD40_repeat_dom_sf"/>
</dbReference>
<dbReference type="EMBL" id="JASFZW010000001">
    <property type="protein sequence ID" value="KAK2080895.1"/>
    <property type="molecule type" value="Genomic_DNA"/>
</dbReference>
<accession>A0AAD9MMA9</accession>
<dbReference type="GO" id="GO:0006281">
    <property type="term" value="P:DNA repair"/>
    <property type="evidence" value="ECO:0007669"/>
    <property type="project" value="TreeGrafter"/>
</dbReference>
<dbReference type="SUPFAM" id="SSF50978">
    <property type="entry name" value="WD40 repeat-like"/>
    <property type="match status" value="1"/>
</dbReference>
<comment type="caution">
    <text evidence="2">The sequence shown here is derived from an EMBL/GenBank/DDBJ whole genome shotgun (WGS) entry which is preliminary data.</text>
</comment>
<dbReference type="InterPro" id="IPR057646">
    <property type="entry name" value="WD40_WDHD1_1st"/>
</dbReference>
<dbReference type="AlphaFoldDB" id="A0AAD9MMA9"/>
<dbReference type="GO" id="GO:0000278">
    <property type="term" value="P:mitotic cell cycle"/>
    <property type="evidence" value="ECO:0007669"/>
    <property type="project" value="TreeGrafter"/>
</dbReference>
<evidence type="ECO:0000313" key="2">
    <source>
        <dbReference type="EMBL" id="KAK2080895.1"/>
    </source>
</evidence>
<evidence type="ECO:0000313" key="3">
    <source>
        <dbReference type="Proteomes" id="UP001255856"/>
    </source>
</evidence>
<keyword evidence="3" id="KW-1185">Reference proteome</keyword>
<dbReference type="Proteomes" id="UP001255856">
    <property type="component" value="Unassembled WGS sequence"/>
</dbReference>
<dbReference type="GO" id="GO:0003682">
    <property type="term" value="F:chromatin binding"/>
    <property type="evidence" value="ECO:0007669"/>
    <property type="project" value="TreeGrafter"/>
</dbReference>
<gene>
    <name evidence="2" type="ORF">QBZ16_000749</name>
</gene>
<dbReference type="PANTHER" id="PTHR19932:SF10">
    <property type="entry name" value="WD REPEAT AND HMG-BOX DNA-BINDING PROTEIN 1"/>
    <property type="match status" value="1"/>
</dbReference>
<evidence type="ECO:0000259" key="1">
    <source>
        <dbReference type="Pfam" id="PF24817"/>
    </source>
</evidence>
<reference evidence="2" key="1">
    <citation type="submission" date="2021-01" db="EMBL/GenBank/DDBJ databases">
        <authorList>
            <person name="Eckstrom K.M.E."/>
        </authorList>
    </citation>
    <scope>NUCLEOTIDE SEQUENCE</scope>
    <source>
        <strain evidence="2">UVCC 0001</strain>
    </source>
</reference>